<feature type="compositionally biased region" description="Basic and acidic residues" evidence="10">
    <location>
        <begin position="208"/>
        <end position="218"/>
    </location>
</feature>
<comment type="subcellular location">
    <subcellularLocation>
        <location evidence="1">Endoplasmic reticulum membrane</location>
        <topology evidence="1">Single-pass type I membrane protein</topology>
    </subcellularLocation>
</comment>
<accession>A0AAN8II65</accession>
<evidence type="ECO:0000256" key="10">
    <source>
        <dbReference type="SAM" id="MobiDB-lite"/>
    </source>
</evidence>
<evidence type="ECO:0000256" key="12">
    <source>
        <dbReference type="SAM" id="SignalP"/>
    </source>
</evidence>
<dbReference type="EMBL" id="WIXE01014214">
    <property type="protein sequence ID" value="KAK5974461.1"/>
    <property type="molecule type" value="Genomic_DNA"/>
</dbReference>
<name>A0AAN8II65_TRICO</name>
<dbReference type="Proteomes" id="UP001331761">
    <property type="component" value="Unassembled WGS sequence"/>
</dbReference>
<protein>
    <submittedName>
        <fullName evidence="14">Malectin-B</fullName>
    </submittedName>
</protein>
<evidence type="ECO:0000256" key="2">
    <source>
        <dbReference type="ARBA" id="ARBA00009141"/>
    </source>
</evidence>
<evidence type="ECO:0000259" key="13">
    <source>
        <dbReference type="Pfam" id="PF11721"/>
    </source>
</evidence>
<dbReference type="PANTHER" id="PTHR13460">
    <property type="match status" value="1"/>
</dbReference>
<keyword evidence="5" id="KW-0256">Endoplasmic reticulum</keyword>
<keyword evidence="7 11" id="KW-0472">Membrane</keyword>
<comment type="similarity">
    <text evidence="2">Belongs to the malectin family.</text>
</comment>
<dbReference type="Gene3D" id="2.60.120.430">
    <property type="entry name" value="Galactose-binding lectin"/>
    <property type="match status" value="1"/>
</dbReference>
<evidence type="ECO:0000256" key="6">
    <source>
        <dbReference type="ARBA" id="ARBA00022989"/>
    </source>
</evidence>
<evidence type="ECO:0000256" key="11">
    <source>
        <dbReference type="SAM" id="Phobius"/>
    </source>
</evidence>
<keyword evidence="9" id="KW-0119">Carbohydrate metabolism</keyword>
<evidence type="ECO:0000256" key="1">
    <source>
        <dbReference type="ARBA" id="ARBA00004115"/>
    </source>
</evidence>
<evidence type="ECO:0000256" key="9">
    <source>
        <dbReference type="ARBA" id="ARBA00023277"/>
    </source>
</evidence>
<dbReference type="GO" id="GO:0030246">
    <property type="term" value="F:carbohydrate binding"/>
    <property type="evidence" value="ECO:0007669"/>
    <property type="project" value="InterPro"/>
</dbReference>
<evidence type="ECO:0000256" key="4">
    <source>
        <dbReference type="ARBA" id="ARBA00022729"/>
    </source>
</evidence>
<dbReference type="GO" id="GO:0005789">
    <property type="term" value="C:endoplasmic reticulum membrane"/>
    <property type="evidence" value="ECO:0007669"/>
    <property type="project" value="UniProtKB-SubCell"/>
</dbReference>
<feature type="compositionally biased region" description="Acidic residues" evidence="10">
    <location>
        <begin position="219"/>
        <end position="232"/>
    </location>
</feature>
<evidence type="ECO:0000313" key="14">
    <source>
        <dbReference type="EMBL" id="KAK5974461.1"/>
    </source>
</evidence>
<sequence>MFPLLRIGLLFVNGFSSISGKPPDLSKRVVHAVNCGGNRHVGAYGIVYQEDRNPIGVVSDYGARYLFPNAPTEDRKLYETERYYQGDLSYVFDIAKDGEYVIVLKFSEVYFQSPGQKVFHVHVNDLPVKRDLDIFRESHATGVAYDLYIDVSIKKNEITIGDLIGDIDHELHIRLLPELDNPKINAIAVLTGTSATLPSPPAPVEPQESSHRRSRQEVIDDEEEEEDYDELEPISTHMNHQRGDDVTPEPGVASGPRTPDPYADKNDNVFVYLGVTLVCLLPVVAFLMHM</sequence>
<evidence type="ECO:0000256" key="8">
    <source>
        <dbReference type="ARBA" id="ARBA00023180"/>
    </source>
</evidence>
<keyword evidence="15" id="KW-1185">Reference proteome</keyword>
<evidence type="ECO:0000313" key="15">
    <source>
        <dbReference type="Proteomes" id="UP001331761"/>
    </source>
</evidence>
<keyword evidence="8" id="KW-0325">Glycoprotein</keyword>
<dbReference type="InterPro" id="IPR039155">
    <property type="entry name" value="MLEC"/>
</dbReference>
<keyword evidence="4 12" id="KW-0732">Signal</keyword>
<feature type="signal peptide" evidence="12">
    <location>
        <begin position="1"/>
        <end position="20"/>
    </location>
</feature>
<dbReference type="PANTHER" id="PTHR13460:SF0">
    <property type="entry name" value="MALECTIN"/>
    <property type="match status" value="1"/>
</dbReference>
<gene>
    <name evidence="14" type="ORF">GCK32_009358</name>
</gene>
<dbReference type="AlphaFoldDB" id="A0AAN8II65"/>
<keyword evidence="3 11" id="KW-0812">Transmembrane</keyword>
<feature type="domain" description="Malectin" evidence="13">
    <location>
        <begin position="29"/>
        <end position="187"/>
    </location>
</feature>
<feature type="chain" id="PRO_5042944855" evidence="12">
    <location>
        <begin position="21"/>
        <end position="290"/>
    </location>
</feature>
<feature type="region of interest" description="Disordered" evidence="10">
    <location>
        <begin position="195"/>
        <end position="263"/>
    </location>
</feature>
<evidence type="ECO:0000256" key="7">
    <source>
        <dbReference type="ARBA" id="ARBA00023136"/>
    </source>
</evidence>
<evidence type="ECO:0000256" key="5">
    <source>
        <dbReference type="ARBA" id="ARBA00022824"/>
    </source>
</evidence>
<proteinExistence type="inferred from homology"/>
<feature type="transmembrane region" description="Helical" evidence="11">
    <location>
        <begin position="269"/>
        <end position="288"/>
    </location>
</feature>
<keyword evidence="6 11" id="KW-1133">Transmembrane helix</keyword>
<dbReference type="InterPro" id="IPR021720">
    <property type="entry name" value="Malectin_dom"/>
</dbReference>
<comment type="caution">
    <text evidence="14">The sequence shown here is derived from an EMBL/GenBank/DDBJ whole genome shotgun (WGS) entry which is preliminary data.</text>
</comment>
<dbReference type="Pfam" id="PF11721">
    <property type="entry name" value="Malectin"/>
    <property type="match status" value="1"/>
</dbReference>
<organism evidence="14 15">
    <name type="scientific">Trichostrongylus colubriformis</name>
    <name type="common">Black scour worm</name>
    <dbReference type="NCBI Taxonomy" id="6319"/>
    <lineage>
        <taxon>Eukaryota</taxon>
        <taxon>Metazoa</taxon>
        <taxon>Ecdysozoa</taxon>
        <taxon>Nematoda</taxon>
        <taxon>Chromadorea</taxon>
        <taxon>Rhabditida</taxon>
        <taxon>Rhabditina</taxon>
        <taxon>Rhabditomorpha</taxon>
        <taxon>Strongyloidea</taxon>
        <taxon>Trichostrongylidae</taxon>
        <taxon>Trichostrongylus</taxon>
    </lineage>
</organism>
<reference evidence="14 15" key="1">
    <citation type="submission" date="2019-10" db="EMBL/GenBank/DDBJ databases">
        <title>Assembly and Annotation for the nematode Trichostrongylus colubriformis.</title>
        <authorList>
            <person name="Martin J."/>
        </authorList>
    </citation>
    <scope>NUCLEOTIDE SEQUENCE [LARGE SCALE GENOMIC DNA]</scope>
    <source>
        <strain evidence="14">G859</strain>
        <tissue evidence="14">Whole worm</tissue>
    </source>
</reference>
<evidence type="ECO:0000256" key="3">
    <source>
        <dbReference type="ARBA" id="ARBA00022692"/>
    </source>
</evidence>